<dbReference type="AlphaFoldDB" id="A0A803PQP1"/>
<proteinExistence type="predicted"/>
<dbReference type="PANTHER" id="PTHR31286">
    <property type="entry name" value="GLYCINE-RICH CELL WALL STRUCTURAL PROTEIN 1.8-LIKE"/>
    <property type="match status" value="1"/>
</dbReference>
<accession>A0A803PQP1</accession>
<dbReference type="Gramene" id="evm.model.05.503">
    <property type="protein sequence ID" value="cds.evm.model.05.503"/>
    <property type="gene ID" value="evm.TU.05.503"/>
</dbReference>
<dbReference type="PANTHER" id="PTHR31286:SF153">
    <property type="entry name" value="DUF4283 DOMAIN PROTEIN"/>
    <property type="match status" value="1"/>
</dbReference>
<keyword evidence="3" id="KW-1185">Reference proteome</keyword>
<dbReference type="InterPro" id="IPR040256">
    <property type="entry name" value="At4g02000-like"/>
</dbReference>
<name>A0A803PQP1_CANSA</name>
<protein>
    <recommendedName>
        <fullName evidence="1">Zinc knuckle CX2CX4HX4C domain-containing protein</fullName>
    </recommendedName>
</protein>
<evidence type="ECO:0000313" key="2">
    <source>
        <dbReference type="EnsemblPlants" id="cds.evm.model.05.503"/>
    </source>
</evidence>
<reference evidence="2" key="1">
    <citation type="submission" date="2018-11" db="EMBL/GenBank/DDBJ databases">
        <authorList>
            <person name="Grassa J C."/>
        </authorList>
    </citation>
    <scope>NUCLEOTIDE SEQUENCE [LARGE SCALE GENOMIC DNA]</scope>
</reference>
<feature type="domain" description="Zinc knuckle CX2CX4HX4C" evidence="1">
    <location>
        <begin position="48"/>
        <end position="92"/>
    </location>
</feature>
<sequence>MAAGKRIYVERVVRDLGNYVGTFIRADPNNFIGVWRDYLRVRVRINIDCPLKRKKKVEKQGGVFCYANFKYEGLPTFCFICGVLGHSERFCEQLFHTPMEQIKKPFSLELKAAPRRRNYASGERWLRSGVATKHGGVAFSEHTAAGENNRVHKGSPMMQVPENSFQQNQSVTTIVGSSSNQPIMGSNDKNKMVIDLVEGSKQRAVPIDYSVVEEINVENMVGKESAIIKEKSILIIDTKRRRTEGEGNVESVIDNEVGRWAEGVLGSDVTNGPNQCVVDVMD</sequence>
<dbReference type="InterPro" id="IPR025836">
    <property type="entry name" value="Zn_knuckle_CX2CX4HX4C"/>
</dbReference>
<organism evidence="2 3">
    <name type="scientific">Cannabis sativa</name>
    <name type="common">Hemp</name>
    <name type="synonym">Marijuana</name>
    <dbReference type="NCBI Taxonomy" id="3483"/>
    <lineage>
        <taxon>Eukaryota</taxon>
        <taxon>Viridiplantae</taxon>
        <taxon>Streptophyta</taxon>
        <taxon>Embryophyta</taxon>
        <taxon>Tracheophyta</taxon>
        <taxon>Spermatophyta</taxon>
        <taxon>Magnoliopsida</taxon>
        <taxon>eudicotyledons</taxon>
        <taxon>Gunneridae</taxon>
        <taxon>Pentapetalae</taxon>
        <taxon>rosids</taxon>
        <taxon>fabids</taxon>
        <taxon>Rosales</taxon>
        <taxon>Cannabaceae</taxon>
        <taxon>Cannabis</taxon>
    </lineage>
</organism>
<dbReference type="Proteomes" id="UP000596661">
    <property type="component" value="Chromosome 5"/>
</dbReference>
<evidence type="ECO:0000259" key="1">
    <source>
        <dbReference type="Pfam" id="PF14392"/>
    </source>
</evidence>
<dbReference type="EMBL" id="UZAU01000426">
    <property type="status" value="NOT_ANNOTATED_CDS"/>
    <property type="molecule type" value="Genomic_DNA"/>
</dbReference>
<evidence type="ECO:0000313" key="3">
    <source>
        <dbReference type="Proteomes" id="UP000596661"/>
    </source>
</evidence>
<dbReference type="EnsemblPlants" id="evm.model.05.503">
    <property type="protein sequence ID" value="cds.evm.model.05.503"/>
    <property type="gene ID" value="evm.TU.05.503"/>
</dbReference>
<reference evidence="2" key="2">
    <citation type="submission" date="2021-03" db="UniProtKB">
        <authorList>
            <consortium name="EnsemblPlants"/>
        </authorList>
    </citation>
    <scope>IDENTIFICATION</scope>
</reference>
<dbReference type="Pfam" id="PF14392">
    <property type="entry name" value="zf-CCHC_4"/>
    <property type="match status" value="1"/>
</dbReference>